<reference evidence="11 12" key="1">
    <citation type="journal article" date="2008" name="J. Bacteriol.">
        <title>Insights into plant cell wall degradation from the genome sequence of the soil bacterium Cellvibrio japonicus.</title>
        <authorList>
            <person name="Deboy R.T."/>
            <person name="Mongodin E.F."/>
            <person name="Fouts D.E."/>
            <person name="Tailford L.E."/>
            <person name="Khouri H."/>
            <person name="Emerson J.B."/>
            <person name="Mohamoud Y."/>
            <person name="Watkins K."/>
            <person name="Henrissat B."/>
            <person name="Gilbert H.J."/>
            <person name="Nelson K.E."/>
        </authorList>
    </citation>
    <scope>NUCLEOTIDE SEQUENCE [LARGE SCALE GENOMIC DNA]</scope>
    <source>
        <strain evidence="11 12">Ueda107</strain>
    </source>
</reference>
<dbReference type="PANTHER" id="PTHR44757">
    <property type="entry name" value="DIGUANYLATE CYCLASE DGCP"/>
    <property type="match status" value="1"/>
</dbReference>
<dbReference type="InterPro" id="IPR052155">
    <property type="entry name" value="Biofilm_reg_signaling"/>
</dbReference>
<evidence type="ECO:0000256" key="3">
    <source>
        <dbReference type="ARBA" id="ARBA00022475"/>
    </source>
</evidence>
<dbReference type="HOGENOM" id="CLU_000445_70_49_6"/>
<dbReference type="Pfam" id="PF08447">
    <property type="entry name" value="PAS_3"/>
    <property type="match status" value="1"/>
</dbReference>
<dbReference type="eggNOG" id="COG3447">
    <property type="taxonomic scope" value="Bacteria"/>
</dbReference>
<dbReference type="Pfam" id="PF01590">
    <property type="entry name" value="GAF"/>
    <property type="match status" value="1"/>
</dbReference>
<protein>
    <submittedName>
        <fullName evidence="11">Sensory box protein</fullName>
    </submittedName>
</protein>
<evidence type="ECO:0000259" key="8">
    <source>
        <dbReference type="PROSITE" id="PS50112"/>
    </source>
</evidence>
<evidence type="ECO:0000256" key="4">
    <source>
        <dbReference type="ARBA" id="ARBA00022692"/>
    </source>
</evidence>
<dbReference type="FunFam" id="3.30.70.270:FF:000001">
    <property type="entry name" value="Diguanylate cyclase domain protein"/>
    <property type="match status" value="1"/>
</dbReference>
<dbReference type="Proteomes" id="UP000001036">
    <property type="component" value="Chromosome"/>
</dbReference>
<feature type="domain" description="GGDEF" evidence="10">
    <location>
        <begin position="895"/>
        <end position="1033"/>
    </location>
</feature>
<dbReference type="CDD" id="cd01948">
    <property type="entry name" value="EAL"/>
    <property type="match status" value="1"/>
</dbReference>
<evidence type="ECO:0000313" key="12">
    <source>
        <dbReference type="Proteomes" id="UP000001036"/>
    </source>
</evidence>
<name>B3PC21_CELJU</name>
<dbReference type="Pfam" id="PF00563">
    <property type="entry name" value="EAL"/>
    <property type="match status" value="1"/>
</dbReference>
<dbReference type="NCBIfam" id="TIGR00229">
    <property type="entry name" value="sensory_box"/>
    <property type="match status" value="2"/>
</dbReference>
<feature type="transmembrane region" description="Helical" evidence="7">
    <location>
        <begin position="122"/>
        <end position="146"/>
    </location>
</feature>
<comment type="subcellular location">
    <subcellularLocation>
        <location evidence="2">Cell membrane</location>
        <topology evidence="2">Multi-pass membrane protein</topology>
    </subcellularLocation>
</comment>
<dbReference type="GO" id="GO:0003824">
    <property type="term" value="F:catalytic activity"/>
    <property type="evidence" value="ECO:0007669"/>
    <property type="project" value="UniProtKB-ARBA"/>
</dbReference>
<accession>B3PC21</accession>
<dbReference type="STRING" id="498211.CJA_2834"/>
<dbReference type="InterPro" id="IPR035919">
    <property type="entry name" value="EAL_sf"/>
</dbReference>
<dbReference type="PROSITE" id="PS50887">
    <property type="entry name" value="GGDEF"/>
    <property type="match status" value="1"/>
</dbReference>
<feature type="transmembrane region" description="Helical" evidence="7">
    <location>
        <begin position="219"/>
        <end position="239"/>
    </location>
</feature>
<dbReference type="InterPro" id="IPR000160">
    <property type="entry name" value="GGDEF_dom"/>
</dbReference>
<dbReference type="Pfam" id="PF00990">
    <property type="entry name" value="GGDEF"/>
    <property type="match status" value="1"/>
</dbReference>
<dbReference type="NCBIfam" id="TIGR00254">
    <property type="entry name" value="GGDEF"/>
    <property type="match status" value="1"/>
</dbReference>
<feature type="domain" description="PAS" evidence="8">
    <location>
        <begin position="442"/>
        <end position="496"/>
    </location>
</feature>
<dbReference type="SUPFAM" id="SSF55781">
    <property type="entry name" value="GAF domain-like"/>
    <property type="match status" value="1"/>
</dbReference>
<sequence length="1306" mass="146285">MSVSLPRNGGTSIIGNMWPLQLAVALAYGITGWLGLNIPLSDGNITLFWLPTGIAVAAFYRYSWTLWPGVFLAALIVSLSTGLPWLNSGLIALGNTLAPLLTCYLLRRTDSNITRLTPRDSIGFLLFSALGMIVSAATGSLSLLLLGREVFSVAQGFLNWWMGDSLGVFLAAPLLVNFSLGECRRALAQPRELILIILASLVVAALCFPLNNLTSHSPAGVIHLPILFTSFICMAWAGLRFGLPGASLSTLGFGLVALVSTIQGLGPLSFDSTQLSAWMIWIYGFCMTLLGLMITSAHTQLRTASHQLDETSHEQAQQKKHLEAIIHAIPDLLIETNREGHCLWANGPTHWHGLHSHELPGRELRELLPSDAWQTWSQAIHEADDWGISQGKSIHLIQGTQSLWYELSIAKSSGQRPHEDRFVCLVRDITKRVNIYQADLANEQRFRNIFEATRNIAVQGYNRYHEVIFWNKASEDLYGFSAQEAMGQKLEHLIIPPFMRNDVFNAIENWHLHNQAIPSGELPLHNAKGEEVWVYSNHVMINTLDNKEMYCLDIDLSTQRDALQQLEQELMERRQIEGALRQSERLLESAQIMARLAYWEWDPQDDSYKFSRSMVELFGLPAAQLTGQLKPFLAGCMPAGQRRHFIQSLSTSLEHKTPIATEINLLLHGHPYWFAVQGNIDEHADGTLCMRGTLQDITERKRLDAALAAAAADTASTADFFETMLRALAEALEVEHVLISLLNPDDPAQASTHTYIKYGQLQENFDYSLNGTPCANVVDENLCFITTGAKIQYPDDHLFQLSNIDSYLGVGIRNPQGQHVGILIVMSEKALNVSPQVRSLLLIFAERISGELNRASDQEQIYRLAFFDPLTRLPNRRMLMDRLRLIIAQSARTSQQGALLFIDLDHFKLLNDTRGHHIGDQLLVQVAERISSIIRTTDLAARLGGDEFVVVFDNLGTDPDKAALEAKHRAEQLHELINLPYPLQQSVYHCTISIGVNLFNANNTSIDDLLRHADVAMYQAKDGGRNTIRFFDPHMQSRLEKRAEIEADLRSAHESGTQLTPYYQAQVNHTGEVLGAELLLRWIHPRKGTIAPGDFIPVAEQTGLIVAIGRQVIRMACKQLQCWQQQPGFGHLTLAVNVSPIQFNQSSFVEDVISCVLDYDVNPNHLKLELTESSLLKNVEHSIEKMQRLQEFGISFAMDDFGIGYSSLSYLKKLPLDQLKIDRTFVRDITIDPNDAIIVRTIIAMAANMNLNVIAEGVETELQKQFLEQNGCLLFQGYYFGKPMPLDAFEELIHMPQQLIRHSMSD</sequence>
<dbReference type="eggNOG" id="COG2203">
    <property type="taxonomic scope" value="Bacteria"/>
</dbReference>
<dbReference type="SMART" id="SM00091">
    <property type="entry name" value="PAS"/>
    <property type="match status" value="3"/>
</dbReference>
<feature type="transmembrane region" description="Helical" evidence="7">
    <location>
        <begin position="70"/>
        <end position="101"/>
    </location>
</feature>
<dbReference type="CDD" id="cd01949">
    <property type="entry name" value="GGDEF"/>
    <property type="match status" value="1"/>
</dbReference>
<organism evidence="11 12">
    <name type="scientific">Cellvibrio japonicus (strain Ueda107)</name>
    <name type="common">Pseudomonas fluorescens subsp. cellulosa</name>
    <dbReference type="NCBI Taxonomy" id="498211"/>
    <lineage>
        <taxon>Bacteria</taxon>
        <taxon>Pseudomonadati</taxon>
        <taxon>Pseudomonadota</taxon>
        <taxon>Gammaproteobacteria</taxon>
        <taxon>Cellvibrionales</taxon>
        <taxon>Cellvibrionaceae</taxon>
        <taxon>Cellvibrio</taxon>
    </lineage>
</organism>
<feature type="transmembrane region" description="Helical" evidence="7">
    <location>
        <begin position="193"/>
        <end position="213"/>
    </location>
</feature>
<evidence type="ECO:0000313" key="11">
    <source>
        <dbReference type="EMBL" id="ACE83823.1"/>
    </source>
</evidence>
<evidence type="ECO:0000256" key="6">
    <source>
        <dbReference type="ARBA" id="ARBA00023136"/>
    </source>
</evidence>
<dbReference type="InterPro" id="IPR035965">
    <property type="entry name" value="PAS-like_dom_sf"/>
</dbReference>
<keyword evidence="5 7" id="KW-1133">Transmembrane helix</keyword>
<feature type="transmembrane region" description="Helical" evidence="7">
    <location>
        <begin position="47"/>
        <end position="64"/>
    </location>
</feature>
<evidence type="ECO:0000256" key="2">
    <source>
        <dbReference type="ARBA" id="ARBA00004651"/>
    </source>
</evidence>
<evidence type="ECO:0000256" key="7">
    <source>
        <dbReference type="SAM" id="Phobius"/>
    </source>
</evidence>
<dbReference type="InterPro" id="IPR001633">
    <property type="entry name" value="EAL_dom"/>
</dbReference>
<dbReference type="InterPro" id="IPR013655">
    <property type="entry name" value="PAS_fold_3"/>
</dbReference>
<dbReference type="GO" id="GO:0005886">
    <property type="term" value="C:plasma membrane"/>
    <property type="evidence" value="ECO:0007669"/>
    <property type="project" value="UniProtKB-SubCell"/>
</dbReference>
<dbReference type="Gene3D" id="3.30.450.20">
    <property type="entry name" value="PAS domain"/>
    <property type="match status" value="3"/>
</dbReference>
<dbReference type="PROSITE" id="PS50112">
    <property type="entry name" value="PAS"/>
    <property type="match status" value="1"/>
</dbReference>
<dbReference type="InterPro" id="IPR003018">
    <property type="entry name" value="GAF"/>
</dbReference>
<feature type="transmembrane region" description="Helical" evidence="7">
    <location>
        <begin position="20"/>
        <end position="40"/>
    </location>
</feature>
<dbReference type="eggNOG" id="COG5001">
    <property type="taxonomic scope" value="Bacteria"/>
</dbReference>
<dbReference type="PROSITE" id="PS50883">
    <property type="entry name" value="EAL"/>
    <property type="match status" value="1"/>
</dbReference>
<evidence type="ECO:0000256" key="5">
    <source>
        <dbReference type="ARBA" id="ARBA00022989"/>
    </source>
</evidence>
<dbReference type="Gene3D" id="3.30.450.40">
    <property type="match status" value="1"/>
</dbReference>
<feature type="transmembrane region" description="Helical" evidence="7">
    <location>
        <begin position="246"/>
        <end position="266"/>
    </location>
</feature>
<evidence type="ECO:0000259" key="10">
    <source>
        <dbReference type="PROSITE" id="PS50887"/>
    </source>
</evidence>
<dbReference type="Gene3D" id="3.30.70.270">
    <property type="match status" value="1"/>
</dbReference>
<dbReference type="InterPro" id="IPR029016">
    <property type="entry name" value="GAF-like_dom_sf"/>
</dbReference>
<dbReference type="eggNOG" id="COG2202">
    <property type="taxonomic scope" value="Bacteria"/>
</dbReference>
<dbReference type="SUPFAM" id="SSF55785">
    <property type="entry name" value="PYP-like sensor domain (PAS domain)"/>
    <property type="match status" value="3"/>
</dbReference>
<dbReference type="KEGG" id="cja:CJA_2834"/>
<dbReference type="SMART" id="SM00267">
    <property type="entry name" value="GGDEF"/>
    <property type="match status" value="1"/>
</dbReference>
<dbReference type="OrthoDB" id="9804951at2"/>
<gene>
    <name evidence="11" type="ordered locus">CJA_2834</name>
</gene>
<dbReference type="Gene3D" id="3.20.20.450">
    <property type="entry name" value="EAL domain"/>
    <property type="match status" value="1"/>
</dbReference>
<feature type="transmembrane region" description="Helical" evidence="7">
    <location>
        <begin position="158"/>
        <end position="181"/>
    </location>
</feature>
<evidence type="ECO:0000256" key="1">
    <source>
        <dbReference type="ARBA" id="ARBA00001946"/>
    </source>
</evidence>
<comment type="cofactor">
    <cofactor evidence="1">
        <name>Mg(2+)</name>
        <dbReference type="ChEBI" id="CHEBI:18420"/>
    </cofactor>
</comment>
<evidence type="ECO:0000259" key="9">
    <source>
        <dbReference type="PROSITE" id="PS50883"/>
    </source>
</evidence>
<keyword evidence="12" id="KW-1185">Reference proteome</keyword>
<dbReference type="SMART" id="SM00052">
    <property type="entry name" value="EAL"/>
    <property type="match status" value="1"/>
</dbReference>
<dbReference type="EMBL" id="CP000934">
    <property type="protein sequence ID" value="ACE83823.1"/>
    <property type="molecule type" value="Genomic_DNA"/>
</dbReference>
<keyword evidence="4 7" id="KW-0812">Transmembrane</keyword>
<dbReference type="InterPro" id="IPR000014">
    <property type="entry name" value="PAS"/>
</dbReference>
<dbReference type="InterPro" id="IPR029787">
    <property type="entry name" value="Nucleotide_cyclase"/>
</dbReference>
<dbReference type="InterPro" id="IPR007895">
    <property type="entry name" value="MASE1"/>
</dbReference>
<proteinExistence type="predicted"/>
<dbReference type="PANTHER" id="PTHR44757:SF2">
    <property type="entry name" value="BIOFILM ARCHITECTURE MAINTENANCE PROTEIN MBAA"/>
    <property type="match status" value="1"/>
</dbReference>
<feature type="domain" description="EAL" evidence="9">
    <location>
        <begin position="1042"/>
        <end position="1297"/>
    </location>
</feature>
<dbReference type="SUPFAM" id="SSF55073">
    <property type="entry name" value="Nucleotide cyclase"/>
    <property type="match status" value="1"/>
</dbReference>
<keyword evidence="3" id="KW-1003">Cell membrane</keyword>
<feature type="transmembrane region" description="Helical" evidence="7">
    <location>
        <begin position="278"/>
        <end position="297"/>
    </location>
</feature>
<dbReference type="Pfam" id="PF05231">
    <property type="entry name" value="MASE1"/>
    <property type="match status" value="1"/>
</dbReference>
<dbReference type="SUPFAM" id="SSF141868">
    <property type="entry name" value="EAL domain-like"/>
    <property type="match status" value="1"/>
</dbReference>
<keyword evidence="6 7" id="KW-0472">Membrane</keyword>
<dbReference type="RefSeq" id="WP_012488425.1">
    <property type="nucleotide sequence ID" value="NC_010995.1"/>
</dbReference>
<dbReference type="CDD" id="cd00130">
    <property type="entry name" value="PAS"/>
    <property type="match status" value="2"/>
</dbReference>
<dbReference type="InterPro" id="IPR043128">
    <property type="entry name" value="Rev_trsase/Diguanyl_cyclase"/>
</dbReference>